<dbReference type="STRING" id="429728.SAMN05216456_2745"/>
<dbReference type="InterPro" id="IPR005302">
    <property type="entry name" value="MoCF_Sase_C"/>
</dbReference>
<sequence>MGNLRAVCIGKAERIEGFSPLTGINKRPAPGPVAIGREGIAQDAILDRKHHGGFDQAIYVYFQADYDWWAGELGYAPEPGLFGENLVIEGPASADTAIGDRFRIGECLLEVTYHRTPCMTFAAKMGDKFWARRFHRANRPGAYCRVLQPGTVESGLAVELIPYEGERITVSDLMAFDVTKDIPLDFMRRAVTTPIREKTRFKYETRLADLF</sequence>
<dbReference type="PROSITE" id="PS51340">
    <property type="entry name" value="MOSC"/>
    <property type="match status" value="1"/>
</dbReference>
<dbReference type="SUPFAM" id="SSF50800">
    <property type="entry name" value="PK beta-barrel domain-like"/>
    <property type="match status" value="1"/>
</dbReference>
<proteinExistence type="predicted"/>
<reference evidence="2 3" key="1">
    <citation type="submission" date="2016-10" db="EMBL/GenBank/DDBJ databases">
        <authorList>
            <person name="de Groot N.N."/>
        </authorList>
    </citation>
    <scope>NUCLEOTIDE SEQUENCE [LARGE SCALE GENOMIC DNA]</scope>
    <source>
        <strain evidence="2 3">IPL20</strain>
    </source>
</reference>
<evidence type="ECO:0000313" key="3">
    <source>
        <dbReference type="Proteomes" id="UP000199074"/>
    </source>
</evidence>
<gene>
    <name evidence="2" type="ORF">SAMN05216456_2745</name>
</gene>
<organism evidence="2 3">
    <name type="scientific">Devosia crocina</name>
    <dbReference type="NCBI Taxonomy" id="429728"/>
    <lineage>
        <taxon>Bacteria</taxon>
        <taxon>Pseudomonadati</taxon>
        <taxon>Pseudomonadota</taxon>
        <taxon>Alphaproteobacteria</taxon>
        <taxon>Hyphomicrobiales</taxon>
        <taxon>Devosiaceae</taxon>
        <taxon>Devosia</taxon>
    </lineage>
</organism>
<evidence type="ECO:0000313" key="2">
    <source>
        <dbReference type="EMBL" id="SFV37094.1"/>
    </source>
</evidence>
<dbReference type="Pfam" id="PF03473">
    <property type="entry name" value="MOSC"/>
    <property type="match status" value="1"/>
</dbReference>
<dbReference type="GO" id="GO:0030170">
    <property type="term" value="F:pyridoxal phosphate binding"/>
    <property type="evidence" value="ECO:0007669"/>
    <property type="project" value="InterPro"/>
</dbReference>
<dbReference type="GO" id="GO:0030151">
    <property type="term" value="F:molybdenum ion binding"/>
    <property type="evidence" value="ECO:0007669"/>
    <property type="project" value="InterPro"/>
</dbReference>
<accession>A0A1I7NQX4</accession>
<keyword evidence="3" id="KW-1185">Reference proteome</keyword>
<dbReference type="Gene3D" id="2.40.33.20">
    <property type="entry name" value="PK beta-barrel domain-like"/>
    <property type="match status" value="1"/>
</dbReference>
<dbReference type="Proteomes" id="UP000199074">
    <property type="component" value="Unassembled WGS sequence"/>
</dbReference>
<name>A0A1I7NQX4_9HYPH</name>
<dbReference type="InterPro" id="IPR011037">
    <property type="entry name" value="Pyrv_Knase-like_insert_dom_sf"/>
</dbReference>
<evidence type="ECO:0000259" key="1">
    <source>
        <dbReference type="PROSITE" id="PS51340"/>
    </source>
</evidence>
<dbReference type="GO" id="GO:0003824">
    <property type="term" value="F:catalytic activity"/>
    <property type="evidence" value="ECO:0007669"/>
    <property type="project" value="InterPro"/>
</dbReference>
<protein>
    <submittedName>
        <fullName evidence="2">MOSC domain-containing protein YiiM</fullName>
    </submittedName>
</protein>
<dbReference type="InterPro" id="IPR052353">
    <property type="entry name" value="Benzoxazolinone_Detox_Enz"/>
</dbReference>
<feature type="domain" description="MOSC" evidence="1">
    <location>
        <begin position="27"/>
        <end position="161"/>
    </location>
</feature>
<dbReference type="PANTHER" id="PTHR30212:SF2">
    <property type="entry name" value="PROTEIN YIIM"/>
    <property type="match status" value="1"/>
</dbReference>
<dbReference type="PANTHER" id="PTHR30212">
    <property type="entry name" value="PROTEIN YIIM"/>
    <property type="match status" value="1"/>
</dbReference>
<dbReference type="AlphaFoldDB" id="A0A1I7NQX4"/>
<dbReference type="EMBL" id="FPCK01000003">
    <property type="protein sequence ID" value="SFV37094.1"/>
    <property type="molecule type" value="Genomic_DNA"/>
</dbReference>
<dbReference type="RefSeq" id="WP_175528611.1">
    <property type="nucleotide sequence ID" value="NZ_FPCK01000003.1"/>
</dbReference>